<dbReference type="InterPro" id="IPR003825">
    <property type="entry name" value="Colicin-V_CvpA"/>
</dbReference>
<accession>A0A437J5T3</accession>
<evidence type="ECO:0000313" key="6">
    <source>
        <dbReference type="EMBL" id="RVT40154.1"/>
    </source>
</evidence>
<sequence>MTALDIFVLLLIGGGALFGLVRGFVMETLSLMAWVLAVLAIRLFHAPVAAVLSEYVGTPSGAAALALVLLFGTTFAVGKMIASALGARTRKSVLGPLDRVLGGGFGAIKGLIGVTLLFMAFTLVHDTIYGGGSARPAWLKSSRTFPLLDASSRALSAFLEERRNGGVAAADD</sequence>
<protein>
    <submittedName>
        <fullName evidence="6">CvpA family protein</fullName>
    </submittedName>
</protein>
<keyword evidence="3 5" id="KW-1133">Transmembrane helix</keyword>
<evidence type="ECO:0000313" key="7">
    <source>
        <dbReference type="Proteomes" id="UP000282977"/>
    </source>
</evidence>
<dbReference type="PANTHER" id="PTHR36926">
    <property type="entry name" value="COLICIN V PRODUCTION PROTEIN"/>
    <property type="match status" value="1"/>
</dbReference>
<comment type="caution">
    <text evidence="6">The sequence shown here is derived from an EMBL/GenBank/DDBJ whole genome shotgun (WGS) entry which is preliminary data.</text>
</comment>
<evidence type="ECO:0000256" key="4">
    <source>
        <dbReference type="ARBA" id="ARBA00023136"/>
    </source>
</evidence>
<dbReference type="Pfam" id="PF02674">
    <property type="entry name" value="Colicin_V"/>
    <property type="match status" value="1"/>
</dbReference>
<proteinExistence type="predicted"/>
<keyword evidence="2 5" id="KW-0812">Transmembrane</keyword>
<evidence type="ECO:0000256" key="2">
    <source>
        <dbReference type="ARBA" id="ARBA00022692"/>
    </source>
</evidence>
<dbReference type="RefSeq" id="WP_127691250.1">
    <property type="nucleotide sequence ID" value="NZ_RZUL01000004.1"/>
</dbReference>
<evidence type="ECO:0000256" key="1">
    <source>
        <dbReference type="ARBA" id="ARBA00004141"/>
    </source>
</evidence>
<comment type="subcellular location">
    <subcellularLocation>
        <location evidence="1">Membrane</location>
        <topology evidence="1">Multi-pass membrane protein</topology>
    </subcellularLocation>
</comment>
<feature type="transmembrane region" description="Helical" evidence="5">
    <location>
        <begin position="64"/>
        <end position="87"/>
    </location>
</feature>
<keyword evidence="4 5" id="KW-0472">Membrane</keyword>
<name>A0A437J5T3_9SPHN</name>
<dbReference type="GO" id="GO:0016020">
    <property type="term" value="C:membrane"/>
    <property type="evidence" value="ECO:0007669"/>
    <property type="project" value="UniProtKB-SubCell"/>
</dbReference>
<dbReference type="EMBL" id="RZUL01000004">
    <property type="protein sequence ID" value="RVT40154.1"/>
    <property type="molecule type" value="Genomic_DNA"/>
</dbReference>
<keyword evidence="7" id="KW-1185">Reference proteome</keyword>
<dbReference type="OrthoDB" id="9806894at2"/>
<feature type="transmembrane region" description="Helical" evidence="5">
    <location>
        <begin position="32"/>
        <end position="52"/>
    </location>
</feature>
<feature type="transmembrane region" description="Helical" evidence="5">
    <location>
        <begin position="6"/>
        <end position="25"/>
    </location>
</feature>
<dbReference type="Proteomes" id="UP000282977">
    <property type="component" value="Unassembled WGS sequence"/>
</dbReference>
<gene>
    <name evidence="6" type="ORF">ENE74_12425</name>
</gene>
<dbReference type="GO" id="GO:0009403">
    <property type="term" value="P:toxin biosynthetic process"/>
    <property type="evidence" value="ECO:0007669"/>
    <property type="project" value="InterPro"/>
</dbReference>
<reference evidence="6 7" key="1">
    <citation type="submission" date="2019-01" db="EMBL/GenBank/DDBJ databases">
        <authorList>
            <person name="Chen W.-M."/>
        </authorList>
    </citation>
    <scope>NUCLEOTIDE SEQUENCE [LARGE SCALE GENOMIC DNA]</scope>
    <source>
        <strain evidence="6 7">TLA-22</strain>
    </source>
</reference>
<organism evidence="6 7">
    <name type="scientific">Sphingobium algorifonticola</name>
    <dbReference type="NCBI Taxonomy" id="2008318"/>
    <lineage>
        <taxon>Bacteria</taxon>
        <taxon>Pseudomonadati</taxon>
        <taxon>Pseudomonadota</taxon>
        <taxon>Alphaproteobacteria</taxon>
        <taxon>Sphingomonadales</taxon>
        <taxon>Sphingomonadaceae</taxon>
        <taxon>Sphingobium</taxon>
    </lineage>
</organism>
<evidence type="ECO:0000256" key="3">
    <source>
        <dbReference type="ARBA" id="ARBA00022989"/>
    </source>
</evidence>
<evidence type="ECO:0000256" key="5">
    <source>
        <dbReference type="SAM" id="Phobius"/>
    </source>
</evidence>
<dbReference type="InterPro" id="IPR052719">
    <property type="entry name" value="CvpA-like"/>
</dbReference>
<dbReference type="AlphaFoldDB" id="A0A437J5T3"/>
<dbReference type="PANTHER" id="PTHR36926:SF1">
    <property type="entry name" value="COLICIN V PRODUCTION PROTEIN"/>
    <property type="match status" value="1"/>
</dbReference>
<feature type="transmembrane region" description="Helical" evidence="5">
    <location>
        <begin position="99"/>
        <end position="121"/>
    </location>
</feature>